<reference evidence="1 2" key="1">
    <citation type="submission" date="2016-12" db="EMBL/GenBank/DDBJ databases">
        <title>The genomes of Aspergillus section Nigri reveals drivers in fungal speciation.</title>
        <authorList>
            <consortium name="DOE Joint Genome Institute"/>
            <person name="Vesth T.C."/>
            <person name="Nybo J."/>
            <person name="Theobald S."/>
            <person name="Brandl J."/>
            <person name="Frisvad J.C."/>
            <person name="Nielsen K.F."/>
            <person name="Lyhne E.K."/>
            <person name="Kogle M.E."/>
            <person name="Kuo A."/>
            <person name="Riley R."/>
            <person name="Clum A."/>
            <person name="Nolan M."/>
            <person name="Lipzen A."/>
            <person name="Salamov A."/>
            <person name="Henrissat B."/>
            <person name="Wiebenga A."/>
            <person name="De Vries R.P."/>
            <person name="Grigoriev I.V."/>
            <person name="Mortensen U.H."/>
            <person name="Andersen M.R."/>
            <person name="Baker S.E."/>
        </authorList>
    </citation>
    <scope>NUCLEOTIDE SEQUENCE [LARGE SCALE GENOMIC DNA]</scope>
    <source>
        <strain evidence="1 2">IBT 23096</strain>
    </source>
</reference>
<dbReference type="GeneID" id="36561905"/>
<dbReference type="Proteomes" id="UP000234275">
    <property type="component" value="Unassembled WGS sequence"/>
</dbReference>
<dbReference type="OrthoDB" id="648861at2759"/>
<sequence length="221" mass="25064">MELRYLLVGGEDADAGQYEKDLMTVLIELDAVPTLRGARRQQPYLTEFFGNVIPREENDEDLRKERCREKYDALFFYLSKVRAFKAWDQSAKSRITEEPLIEELREAQIDALRADLGRIHAECEVVFASQSLLNTDQQGVDSGSATFAIMTVKSLCLCATIMLHQAVHHTAKTDQQAQSAAQELIRLARLMRKFKCLASPCSIIWPLPVYFAGIAVTDEIY</sequence>
<dbReference type="VEuPathDB" id="FungiDB:P170DRAFT_503159"/>
<evidence type="ECO:0000313" key="1">
    <source>
        <dbReference type="EMBL" id="PLB44425.1"/>
    </source>
</evidence>
<evidence type="ECO:0000313" key="2">
    <source>
        <dbReference type="Proteomes" id="UP000234275"/>
    </source>
</evidence>
<dbReference type="EMBL" id="MSFO01000009">
    <property type="protein sequence ID" value="PLB44425.1"/>
    <property type="molecule type" value="Genomic_DNA"/>
</dbReference>
<comment type="caution">
    <text evidence="1">The sequence shown here is derived from an EMBL/GenBank/DDBJ whole genome shotgun (WGS) entry which is preliminary data.</text>
</comment>
<keyword evidence="2" id="KW-1185">Reference proteome</keyword>
<proteinExistence type="predicted"/>
<gene>
    <name evidence="1" type="ORF">P170DRAFT_503159</name>
</gene>
<accession>A0A2I2FUU9</accession>
<protein>
    <submittedName>
        <fullName evidence="1">Uncharacterized protein</fullName>
    </submittedName>
</protein>
<dbReference type="AlphaFoldDB" id="A0A2I2FUU9"/>
<dbReference type="RefSeq" id="XP_024699727.1">
    <property type="nucleotide sequence ID" value="XM_024854199.1"/>
</dbReference>
<name>A0A2I2FUU9_9EURO</name>
<organism evidence="1 2">
    <name type="scientific">Aspergillus steynii IBT 23096</name>
    <dbReference type="NCBI Taxonomy" id="1392250"/>
    <lineage>
        <taxon>Eukaryota</taxon>
        <taxon>Fungi</taxon>
        <taxon>Dikarya</taxon>
        <taxon>Ascomycota</taxon>
        <taxon>Pezizomycotina</taxon>
        <taxon>Eurotiomycetes</taxon>
        <taxon>Eurotiomycetidae</taxon>
        <taxon>Eurotiales</taxon>
        <taxon>Aspergillaceae</taxon>
        <taxon>Aspergillus</taxon>
        <taxon>Aspergillus subgen. Circumdati</taxon>
    </lineage>
</organism>